<reference evidence="1" key="1">
    <citation type="journal article" date="2019" name="Environ. Microbiol.">
        <title>Fungal ecological strategies reflected in gene transcription - a case study of two litter decomposers.</title>
        <authorList>
            <person name="Barbi F."/>
            <person name="Kohler A."/>
            <person name="Barry K."/>
            <person name="Baskaran P."/>
            <person name="Daum C."/>
            <person name="Fauchery L."/>
            <person name="Ihrmark K."/>
            <person name="Kuo A."/>
            <person name="LaButti K."/>
            <person name="Lipzen A."/>
            <person name="Morin E."/>
            <person name="Grigoriev I.V."/>
            <person name="Henrissat B."/>
            <person name="Lindahl B."/>
            <person name="Martin F."/>
        </authorList>
    </citation>
    <scope>NUCLEOTIDE SEQUENCE</scope>
    <source>
        <strain evidence="1">JB14</strain>
    </source>
</reference>
<dbReference type="AlphaFoldDB" id="A0A6A4H277"/>
<gene>
    <name evidence="1" type="ORF">BT96DRAFT_831430</name>
</gene>
<dbReference type="OrthoDB" id="3021788at2759"/>
<feature type="non-terminal residue" evidence="1">
    <location>
        <position position="1"/>
    </location>
</feature>
<name>A0A6A4H277_9AGAR</name>
<organism evidence="1 2">
    <name type="scientific">Gymnopus androsaceus JB14</name>
    <dbReference type="NCBI Taxonomy" id="1447944"/>
    <lineage>
        <taxon>Eukaryota</taxon>
        <taxon>Fungi</taxon>
        <taxon>Dikarya</taxon>
        <taxon>Basidiomycota</taxon>
        <taxon>Agaricomycotina</taxon>
        <taxon>Agaricomycetes</taxon>
        <taxon>Agaricomycetidae</taxon>
        <taxon>Agaricales</taxon>
        <taxon>Marasmiineae</taxon>
        <taxon>Omphalotaceae</taxon>
        <taxon>Gymnopus</taxon>
    </lineage>
</organism>
<keyword evidence="2" id="KW-1185">Reference proteome</keyword>
<dbReference type="EMBL" id="ML769611">
    <property type="protein sequence ID" value="KAE9391866.1"/>
    <property type="molecule type" value="Genomic_DNA"/>
</dbReference>
<proteinExistence type="predicted"/>
<accession>A0A6A4H277</accession>
<evidence type="ECO:0000313" key="1">
    <source>
        <dbReference type="EMBL" id="KAE9391866.1"/>
    </source>
</evidence>
<evidence type="ECO:0000313" key="2">
    <source>
        <dbReference type="Proteomes" id="UP000799118"/>
    </source>
</evidence>
<dbReference type="Proteomes" id="UP000799118">
    <property type="component" value="Unassembled WGS sequence"/>
</dbReference>
<sequence>RRPQSYITKEDLMSFQLADHAKLFEEHAPLVWYLTACMAAPKKNGVFVVRKWRSPSVIQSAAISSFVLSRNQYANGYIAIHMGIWHIATGSHVNVKCAYSHLAGSVHETTAQQALETMAETSLENL</sequence>
<protein>
    <submittedName>
        <fullName evidence="1">Uncharacterized protein</fullName>
    </submittedName>
</protein>